<dbReference type="GO" id="GO:0044877">
    <property type="term" value="F:protein-containing complex binding"/>
    <property type="evidence" value="ECO:0007669"/>
    <property type="project" value="Ensembl"/>
</dbReference>
<dbReference type="RGD" id="1587434">
    <property type="gene designation" value="Epop"/>
</dbReference>
<feature type="compositionally biased region" description="Pro residues" evidence="1">
    <location>
        <begin position="180"/>
        <end position="194"/>
    </location>
</feature>
<evidence type="ECO:0000313" key="3">
    <source>
        <dbReference type="RGD" id="1587434"/>
    </source>
</evidence>
<protein>
    <submittedName>
        <fullName evidence="2">RCG33922</fullName>
    </submittedName>
</protein>
<dbReference type="InterPro" id="IPR052119">
    <property type="entry name" value="ElonginBC-PRC2_ViralRestrict"/>
</dbReference>
<dbReference type="GO" id="GO:0006357">
    <property type="term" value="P:regulation of transcription by RNA polymerase II"/>
    <property type="evidence" value="ECO:0007669"/>
    <property type="project" value="Ensembl"/>
</dbReference>
<gene>
    <name evidence="3" type="primary">Epop</name>
    <name evidence="2" type="ORF">rCG_33922</name>
</gene>
<dbReference type="OMA" id="PLCTGGW"/>
<dbReference type="RefSeq" id="NP_001103097.1">
    <property type="nucleotide sequence ID" value="NM_001109627.1"/>
</dbReference>
<dbReference type="InterPro" id="IPR027971">
    <property type="entry name" value="EPOP"/>
</dbReference>
<reference evidence="2" key="2">
    <citation type="submission" date="2005-07" db="EMBL/GenBank/DDBJ databases">
        <authorList>
            <person name="Mural R.J."/>
            <person name="Li P.W."/>
            <person name="Adams M.D."/>
            <person name="Amanatides P.G."/>
            <person name="Baden-Tillson H."/>
            <person name="Barnstead M."/>
            <person name="Chin S.H."/>
            <person name="Dew I."/>
            <person name="Evans C.A."/>
            <person name="Ferriera S."/>
            <person name="Flanigan M."/>
            <person name="Fosler C."/>
            <person name="Glodek A."/>
            <person name="Gu Z."/>
            <person name="Holt R.A."/>
            <person name="Jennings D."/>
            <person name="Kraft C.L."/>
            <person name="Lu F."/>
            <person name="Nguyen T."/>
            <person name="Nusskern D.R."/>
            <person name="Pfannkoch C.M."/>
            <person name="Sitter C."/>
            <person name="Sutton G.G."/>
            <person name="Venter J.C."/>
            <person name="Wang Z."/>
            <person name="Woodage T."/>
            <person name="Zheng X.H."/>
            <person name="Zhong F."/>
        </authorList>
    </citation>
    <scope>NUCLEOTIDE SEQUENCE</scope>
    <source>
        <strain evidence="2">BN</strain>
    </source>
</reference>
<dbReference type="Pfam" id="PF15223">
    <property type="entry name" value="EPOP"/>
    <property type="match status" value="1"/>
</dbReference>
<dbReference type="GO" id="GO:0048663">
    <property type="term" value="P:neuron fate commitment"/>
    <property type="evidence" value="ECO:0007669"/>
    <property type="project" value="Ensembl"/>
</dbReference>
<dbReference type="GO" id="GO:0035098">
    <property type="term" value="C:ESC/E(Z) complex"/>
    <property type="evidence" value="ECO:0007669"/>
    <property type="project" value="Ensembl"/>
</dbReference>
<feature type="region of interest" description="Disordered" evidence="1">
    <location>
        <begin position="1"/>
        <end position="33"/>
    </location>
</feature>
<dbReference type="GO" id="GO:0003682">
    <property type="term" value="F:chromatin binding"/>
    <property type="evidence" value="ECO:0007669"/>
    <property type="project" value="Ensembl"/>
</dbReference>
<organism evidence="2">
    <name type="scientific">Rattus norvegicus</name>
    <name type="common">Rat</name>
    <dbReference type="NCBI Taxonomy" id="10116"/>
    <lineage>
        <taxon>Eukaryota</taxon>
        <taxon>Metazoa</taxon>
        <taxon>Chordata</taxon>
        <taxon>Craniata</taxon>
        <taxon>Vertebrata</taxon>
        <taxon>Euteleostomi</taxon>
        <taxon>Mammalia</taxon>
        <taxon>Eutheria</taxon>
        <taxon>Euarchontoglires</taxon>
        <taxon>Glires</taxon>
        <taxon>Rodentia</taxon>
        <taxon>Myomorpha</taxon>
        <taxon>Muroidea</taxon>
        <taxon>Muridae</taxon>
        <taxon>Murinae</taxon>
        <taxon>Rattus</taxon>
    </lineage>
</organism>
<dbReference type="AGR" id="RGD:1587434"/>
<evidence type="ECO:0000313" key="2">
    <source>
        <dbReference type="EMBL" id="EDM05865.1"/>
    </source>
</evidence>
<dbReference type="GO" id="GO:0140673">
    <property type="term" value="P:transcription elongation-coupled chromatin remodeling"/>
    <property type="evidence" value="ECO:0007669"/>
    <property type="project" value="Ensembl"/>
</dbReference>
<dbReference type="GeneID" id="691153"/>
<reference evidence="2" key="1">
    <citation type="journal article" date="2005" name="Genome Res.">
        <title>Gene and alternative splicing annotation with AIR.</title>
        <authorList>
            <person name="Florea L."/>
            <person name="Di Francesco V."/>
            <person name="Miller J."/>
            <person name="Turner R."/>
            <person name="Yao A."/>
            <person name="Harris M."/>
            <person name="Walenz B."/>
            <person name="Mobarry C."/>
            <person name="Merkulov G.V."/>
            <person name="Charlab R."/>
            <person name="Dew I."/>
            <person name="Deng Z."/>
            <person name="Istrail S."/>
            <person name="Li P."/>
            <person name="Sutton G."/>
        </authorList>
    </citation>
    <scope>NUCLEOTIDE SEQUENCE</scope>
    <source>
        <strain evidence="2">BN</strain>
    </source>
</reference>
<sequence length="371" mass="38813">METLCPPPRLAVPASPRGSPCSPTPRKPRRGTPEFSPLCLRALAFCALAKPRPSSLGLGPGELAPRTPVLLGSRASPCTGGWAADGLKHLGAQAGRPSDVSSATREDADVAVCPDRGEEEEGGGGFPHFGSGSCTPPGRCPAGPRESPTSPARSPPRPARGLESQLDAASSPPLGSSSRPPSPPAGLSPEPAPTEQPMRDSEAPEGGDPARVAPEAPALSPSTADATPDAPGDLRQEHFNRLIRRSKLWCYAKGFALDTPSLRRGPERPAAKARGAAKKRRRPAPPPRSVQPRRPAPTLPTSSTFHLLDCFPCPPALVVEENGDLGPASSLRLQGDAKPPPAHPLWKWQMGGPAVPEPPGLKSWWVNLEEL</sequence>
<dbReference type="KEGG" id="rno:691153"/>
<name>A6HIL0_RAT</name>
<dbReference type="AlphaFoldDB" id="A6HIL0"/>
<evidence type="ECO:0000256" key="1">
    <source>
        <dbReference type="SAM" id="MobiDB-lite"/>
    </source>
</evidence>
<accession>A6HIL0</accession>
<feature type="compositionally biased region" description="Pro residues" evidence="1">
    <location>
        <begin position="1"/>
        <end position="10"/>
    </location>
</feature>
<feature type="region of interest" description="Disordered" evidence="1">
    <location>
        <begin position="259"/>
        <end position="301"/>
    </location>
</feature>
<feature type="compositionally biased region" description="Low complexity" evidence="1">
    <location>
        <begin position="168"/>
        <end position="179"/>
    </location>
</feature>
<dbReference type="PANTHER" id="PTHR23187">
    <property type="entry name" value="FLJ44216 PROTEIN-RELATED"/>
    <property type="match status" value="1"/>
</dbReference>
<dbReference type="GO" id="GO:0048863">
    <property type="term" value="P:stem cell differentiation"/>
    <property type="evidence" value="ECO:0007669"/>
    <property type="project" value="Ensembl"/>
</dbReference>
<dbReference type="Proteomes" id="UP000234681">
    <property type="component" value="Chromosome 10"/>
</dbReference>
<dbReference type="PANTHER" id="PTHR23187:SF1">
    <property type="entry name" value="ELONGIN BC AND POLYCOMB REPRESSIVE COMPLEX 2-ASSOCIATED PROTEIN"/>
    <property type="match status" value="1"/>
</dbReference>
<dbReference type="GO" id="GO:0070449">
    <property type="term" value="C:elongin complex"/>
    <property type="evidence" value="ECO:0007669"/>
    <property type="project" value="Ensembl"/>
</dbReference>
<proteinExistence type="predicted"/>
<dbReference type="OrthoDB" id="10014624at2759"/>
<feature type="compositionally biased region" description="Pro residues" evidence="1">
    <location>
        <begin position="284"/>
        <end position="298"/>
    </location>
</feature>
<dbReference type="CTD" id="100170841"/>
<feature type="region of interest" description="Disordered" evidence="1">
    <location>
        <begin position="114"/>
        <end position="238"/>
    </location>
</feature>
<dbReference type="EMBL" id="CH473948">
    <property type="protein sequence ID" value="EDM05865.1"/>
    <property type="molecule type" value="Genomic_DNA"/>
</dbReference>